<name>A0A8S4D6K2_PLUXY</name>
<evidence type="ECO:0000313" key="1">
    <source>
        <dbReference type="EMBL" id="CAG9093576.1"/>
    </source>
</evidence>
<accession>A0A8S4D6K2</accession>
<sequence>MDDAKAYTESGWRPYRCPPLSSEFNYRLQKDDDQSFVNLLEKYENQPCQCSSYVNSVDIDRSQIPTNIRLHTYNHEIHEIQKILWRVQYRGGAPATRAAAAGASITVTLHHNILRTIKLTEITSLD</sequence>
<dbReference type="EMBL" id="CAJHNJ030000003">
    <property type="protein sequence ID" value="CAG9093576.1"/>
    <property type="molecule type" value="Genomic_DNA"/>
</dbReference>
<comment type="caution">
    <text evidence="1">The sequence shown here is derived from an EMBL/GenBank/DDBJ whole genome shotgun (WGS) entry which is preliminary data.</text>
</comment>
<protein>
    <submittedName>
        <fullName evidence="1">(diamondback moth) hypothetical protein</fullName>
    </submittedName>
</protein>
<reference evidence="1" key="1">
    <citation type="submission" date="2020-11" db="EMBL/GenBank/DDBJ databases">
        <authorList>
            <person name="Whiteford S."/>
        </authorList>
    </citation>
    <scope>NUCLEOTIDE SEQUENCE</scope>
</reference>
<keyword evidence="2" id="KW-1185">Reference proteome</keyword>
<organism evidence="1 2">
    <name type="scientific">Plutella xylostella</name>
    <name type="common">Diamondback moth</name>
    <name type="synonym">Plutella maculipennis</name>
    <dbReference type="NCBI Taxonomy" id="51655"/>
    <lineage>
        <taxon>Eukaryota</taxon>
        <taxon>Metazoa</taxon>
        <taxon>Ecdysozoa</taxon>
        <taxon>Arthropoda</taxon>
        <taxon>Hexapoda</taxon>
        <taxon>Insecta</taxon>
        <taxon>Pterygota</taxon>
        <taxon>Neoptera</taxon>
        <taxon>Endopterygota</taxon>
        <taxon>Lepidoptera</taxon>
        <taxon>Glossata</taxon>
        <taxon>Ditrysia</taxon>
        <taxon>Yponomeutoidea</taxon>
        <taxon>Plutellidae</taxon>
        <taxon>Plutella</taxon>
    </lineage>
</organism>
<dbReference type="AlphaFoldDB" id="A0A8S4D6K2"/>
<evidence type="ECO:0000313" key="2">
    <source>
        <dbReference type="Proteomes" id="UP000653454"/>
    </source>
</evidence>
<dbReference type="Proteomes" id="UP000653454">
    <property type="component" value="Unassembled WGS sequence"/>
</dbReference>
<proteinExistence type="predicted"/>
<gene>
    <name evidence="1" type="ORF">PLXY2_LOCUS1388</name>
</gene>